<gene>
    <name evidence="3" type="ORF">N7G274_002639</name>
</gene>
<proteinExistence type="predicted"/>
<dbReference type="EMBL" id="JBEFKJ010000008">
    <property type="protein sequence ID" value="KAL2044864.1"/>
    <property type="molecule type" value="Genomic_DNA"/>
</dbReference>
<comment type="caution">
    <text evidence="3">The sequence shown here is derived from an EMBL/GenBank/DDBJ whole genome shotgun (WGS) entry which is preliminary data.</text>
</comment>
<dbReference type="Proteomes" id="UP001590950">
    <property type="component" value="Unassembled WGS sequence"/>
</dbReference>
<keyword evidence="2" id="KW-1133">Transmembrane helix</keyword>
<sequence>MSPNSCMAGSEPICMHYKNGELSLAFFTFFSFSLSCISRYPVYLQQSRARVCIGDLFATSVLLYKRTSIHLYTRDSSLFEETHKAATPSSPSPPSNPPQAFSFHANPPHHPPANRFTLTIYLSHPLPRTTHLNHHHY</sequence>
<evidence type="ECO:0000313" key="3">
    <source>
        <dbReference type="EMBL" id="KAL2044864.1"/>
    </source>
</evidence>
<keyword evidence="2" id="KW-0472">Membrane</keyword>
<reference evidence="3 4" key="1">
    <citation type="submission" date="2024-09" db="EMBL/GenBank/DDBJ databases">
        <title>Rethinking Asexuality: The Enigmatic Case of Functional Sexual Genes in Lepraria (Stereocaulaceae).</title>
        <authorList>
            <person name="Doellman M."/>
            <person name="Sun Y."/>
            <person name="Barcenas-Pena A."/>
            <person name="Lumbsch H.T."/>
            <person name="Grewe F."/>
        </authorList>
    </citation>
    <scope>NUCLEOTIDE SEQUENCE [LARGE SCALE GENOMIC DNA]</scope>
    <source>
        <strain evidence="3 4">Mercado 3170</strain>
    </source>
</reference>
<feature type="region of interest" description="Disordered" evidence="1">
    <location>
        <begin position="82"/>
        <end position="106"/>
    </location>
</feature>
<evidence type="ECO:0000256" key="1">
    <source>
        <dbReference type="SAM" id="MobiDB-lite"/>
    </source>
</evidence>
<feature type="transmembrane region" description="Helical" evidence="2">
    <location>
        <begin position="22"/>
        <end position="40"/>
    </location>
</feature>
<protein>
    <submittedName>
        <fullName evidence="3">Uncharacterized protein</fullName>
    </submittedName>
</protein>
<organism evidence="3 4">
    <name type="scientific">Stereocaulon virgatum</name>
    <dbReference type="NCBI Taxonomy" id="373712"/>
    <lineage>
        <taxon>Eukaryota</taxon>
        <taxon>Fungi</taxon>
        <taxon>Dikarya</taxon>
        <taxon>Ascomycota</taxon>
        <taxon>Pezizomycotina</taxon>
        <taxon>Lecanoromycetes</taxon>
        <taxon>OSLEUM clade</taxon>
        <taxon>Lecanoromycetidae</taxon>
        <taxon>Lecanorales</taxon>
        <taxon>Lecanorineae</taxon>
        <taxon>Stereocaulaceae</taxon>
        <taxon>Stereocaulon</taxon>
    </lineage>
</organism>
<accession>A0ABR4AGD0</accession>
<keyword evidence="2" id="KW-0812">Transmembrane</keyword>
<keyword evidence="4" id="KW-1185">Reference proteome</keyword>
<evidence type="ECO:0000313" key="4">
    <source>
        <dbReference type="Proteomes" id="UP001590950"/>
    </source>
</evidence>
<evidence type="ECO:0000256" key="2">
    <source>
        <dbReference type="SAM" id="Phobius"/>
    </source>
</evidence>
<name>A0ABR4AGD0_9LECA</name>